<organism evidence="1">
    <name type="scientific">Phytophthora nicotianae</name>
    <name type="common">Potato buckeye rot agent</name>
    <name type="synonym">Phytophthora parasitica</name>
    <dbReference type="NCBI Taxonomy" id="4792"/>
    <lineage>
        <taxon>Eukaryota</taxon>
        <taxon>Sar</taxon>
        <taxon>Stramenopiles</taxon>
        <taxon>Oomycota</taxon>
        <taxon>Peronosporomycetes</taxon>
        <taxon>Peronosporales</taxon>
        <taxon>Peronosporaceae</taxon>
        <taxon>Phytophthora</taxon>
    </lineage>
</organism>
<proteinExistence type="predicted"/>
<dbReference type="EMBL" id="KI679202">
    <property type="protein sequence ID" value="ETL95075.1"/>
    <property type="molecule type" value="Genomic_DNA"/>
</dbReference>
<protein>
    <submittedName>
        <fullName evidence="1">Uncharacterized protein</fullName>
    </submittedName>
</protein>
<accession>W2LEI2</accession>
<reference evidence="1" key="1">
    <citation type="submission" date="2013-11" db="EMBL/GenBank/DDBJ databases">
        <title>The Genome Sequence of Phytophthora parasitica CHvinca01.</title>
        <authorList>
            <consortium name="The Broad Institute Genomics Platform"/>
            <person name="Russ C."/>
            <person name="Tyler B."/>
            <person name="Panabieres F."/>
            <person name="Shan W."/>
            <person name="Tripathy S."/>
            <person name="Grunwald N."/>
            <person name="Machado M."/>
            <person name="Johnson C.S."/>
            <person name="Arredondo F."/>
            <person name="Hong C."/>
            <person name="Coffey M."/>
            <person name="Young S.K."/>
            <person name="Zeng Q."/>
            <person name="Gargeya S."/>
            <person name="Fitzgerald M."/>
            <person name="Abouelleil A."/>
            <person name="Alvarado L."/>
            <person name="Chapman S.B."/>
            <person name="Gainer-Dewar J."/>
            <person name="Goldberg J."/>
            <person name="Griggs A."/>
            <person name="Gujja S."/>
            <person name="Hansen M."/>
            <person name="Howarth C."/>
            <person name="Imamovic A."/>
            <person name="Ireland A."/>
            <person name="Larimer J."/>
            <person name="McCowan C."/>
            <person name="Murphy C."/>
            <person name="Pearson M."/>
            <person name="Poon T.W."/>
            <person name="Priest M."/>
            <person name="Roberts A."/>
            <person name="Saif S."/>
            <person name="Shea T."/>
            <person name="Sykes S."/>
            <person name="Wortman J."/>
            <person name="Nusbaum C."/>
            <person name="Birren B."/>
        </authorList>
    </citation>
    <scope>NUCLEOTIDE SEQUENCE [LARGE SCALE GENOMIC DNA]</scope>
    <source>
        <strain evidence="1">CHvinca01</strain>
    </source>
</reference>
<dbReference type="Proteomes" id="UP000054423">
    <property type="component" value="Unassembled WGS sequence"/>
</dbReference>
<evidence type="ECO:0000313" key="1">
    <source>
        <dbReference type="EMBL" id="ETL95075.1"/>
    </source>
</evidence>
<dbReference type="AlphaFoldDB" id="W2LEI2"/>
<name>W2LEI2_PHYNI</name>
<sequence>MTGYTAASGFPTIPVTAYGPQLTKAFTLSIALPFHK</sequence>
<gene>
    <name evidence="1" type="ORF">L917_07075</name>
</gene>
<dbReference type="OrthoDB" id="121002at2759"/>